<comment type="caution">
    <text evidence="1">The sequence shown here is derived from an EMBL/GenBank/DDBJ whole genome shotgun (WGS) entry which is preliminary data.</text>
</comment>
<name>A0A2G1WEC5_9BACT</name>
<proteinExistence type="predicted"/>
<organism evidence="1 2">
    <name type="scientific">Rhodopirellula bahusiensis</name>
    <dbReference type="NCBI Taxonomy" id="2014065"/>
    <lineage>
        <taxon>Bacteria</taxon>
        <taxon>Pseudomonadati</taxon>
        <taxon>Planctomycetota</taxon>
        <taxon>Planctomycetia</taxon>
        <taxon>Pirellulales</taxon>
        <taxon>Pirellulaceae</taxon>
        <taxon>Rhodopirellula</taxon>
    </lineage>
</organism>
<dbReference type="InterPro" id="IPR046607">
    <property type="entry name" value="DUF6666"/>
</dbReference>
<dbReference type="Pfam" id="PF20371">
    <property type="entry name" value="DUF6666"/>
    <property type="match status" value="1"/>
</dbReference>
<evidence type="ECO:0000313" key="1">
    <source>
        <dbReference type="EMBL" id="PHQ37049.1"/>
    </source>
</evidence>
<reference evidence="1 2" key="1">
    <citation type="submission" date="2017-06" db="EMBL/GenBank/DDBJ databases">
        <title>Description of Rhodopirellula bahusiensis sp. nov.</title>
        <authorList>
            <person name="Kizina J."/>
            <person name="Harder J."/>
        </authorList>
    </citation>
    <scope>NUCLEOTIDE SEQUENCE [LARGE SCALE GENOMIC DNA]</scope>
    <source>
        <strain evidence="1 2">SWK21</strain>
    </source>
</reference>
<keyword evidence="2" id="KW-1185">Reference proteome</keyword>
<gene>
    <name evidence="1" type="ORF">CEE69_01395</name>
</gene>
<dbReference type="EMBL" id="NIZW01000001">
    <property type="protein sequence ID" value="PHQ37049.1"/>
    <property type="molecule type" value="Genomic_DNA"/>
</dbReference>
<sequence length="429" mass="47438">MQNIRHHVPISIRRYHRYSNFISEKRSFPRGPNEICHRHRQSDLSSDRIAVWGSGFESGTKVNNMNKIASVDSGCTHLHQVSQSAVPQFVVPQFVFALLVLLLPTDLQADEAVQPALQLFSDHSELFEWKSVDQVSFTETDFCSDACSSCSSGTCNSGLVSQVCRHPLEQLSFLAAIDGSKQPQDYGVNADIGLRLRGQYAAPLLEEYGIGFQIGSAVTWTDNAVRVFELMGEDTTRFQSYTTFGLFRRANRWAIGAVMDYQYQEGFDQTSLAQYRGRVSYDLTPQTQVGLTGRFRAFDDQANFNGTPVTLRTTNQGSFFLRHFFETGVQGTIWLGIVDEHGESNAAFGAAPAHDDAFVFGADFLAPLNDSLAMYGETNLTTPADTGTVDAFLGLVWYPFGNAKTAHRAQFAPMLPVAAPTSFSVDLVP</sequence>
<accession>A0A2G1WEC5</accession>
<dbReference type="Proteomes" id="UP000225740">
    <property type="component" value="Unassembled WGS sequence"/>
</dbReference>
<protein>
    <submittedName>
        <fullName evidence="1">Uncharacterized protein</fullName>
    </submittedName>
</protein>
<dbReference type="AlphaFoldDB" id="A0A2G1WEC5"/>
<evidence type="ECO:0000313" key="2">
    <source>
        <dbReference type="Proteomes" id="UP000225740"/>
    </source>
</evidence>